<feature type="compositionally biased region" description="Pro residues" evidence="1">
    <location>
        <begin position="239"/>
        <end position="303"/>
    </location>
</feature>
<protein>
    <submittedName>
        <fullName evidence="3">Uncharacterized protein</fullName>
    </submittedName>
</protein>
<proteinExistence type="predicted"/>
<dbReference type="EMBL" id="BNCP01000017">
    <property type="protein sequence ID" value="GIL79983.1"/>
    <property type="molecule type" value="Genomic_DNA"/>
</dbReference>
<evidence type="ECO:0000313" key="4">
    <source>
        <dbReference type="Proteomes" id="UP000747110"/>
    </source>
</evidence>
<evidence type="ECO:0000256" key="2">
    <source>
        <dbReference type="SAM" id="Phobius"/>
    </source>
</evidence>
<sequence length="598" mass="60161">PPPPPPPPPLPPSQPVVLRPWYFTFRFTTGRPLMEEGSETTEFDIQAFSRDLVSALAAYFIIPSNQIHILTTRVVEIQPPPLPPPLSSAQLLLPPPTYTAVAASPLIADPQPPTYYSSGTATRTESSAVRARTNPYEMDLLAESAVTSSADAAASFTATIGAVAAGGATAPEPQFEVFMNAAVNLATNDGTAAGATGGLVTNPPVALGADFIESWRVIDVTVEMATMAPAPLAPVTSPGIPPPLPPPPPPGDRVPYTAPPVHPANAPPPHSSASQPPPPPPPPPVVSPPPTLSDSSSPPPPSPLTDGGVPLISALPPVAAGIPLGSADNSTGANSGSDSNVYGDSRGRNASQPNMGNNGGGDDQGGGGRSIAAVIAPAVIVPVVVLAALAAAIYIWQRPARAPRDFDSFMIPAEVQHPEGGLMSDDALPAAAAGGTVGGAAAAVVDPGDDGCGDDGAVVTTAFDGRSRRSTEAVALSPATINPQSYSASRSSSFARVSGPSSRATTDSNGGGAPAAATAAAGGNGGPRSIPSGSLRSMLSRSGASARSGEVPVNLTIRFSPAFYMGDEESHGEGQAPGVLQLGESMVREGAARRSHVT</sequence>
<feature type="region of interest" description="Disordered" evidence="1">
    <location>
        <begin position="238"/>
        <end position="365"/>
    </location>
</feature>
<organism evidence="3 4">
    <name type="scientific">Volvox reticuliferus</name>
    <dbReference type="NCBI Taxonomy" id="1737510"/>
    <lineage>
        <taxon>Eukaryota</taxon>
        <taxon>Viridiplantae</taxon>
        <taxon>Chlorophyta</taxon>
        <taxon>core chlorophytes</taxon>
        <taxon>Chlorophyceae</taxon>
        <taxon>CS clade</taxon>
        <taxon>Chlamydomonadales</taxon>
        <taxon>Volvocaceae</taxon>
        <taxon>Volvox</taxon>
    </lineage>
</organism>
<keyword evidence="4" id="KW-1185">Reference proteome</keyword>
<feature type="compositionally biased region" description="Polar residues" evidence="1">
    <location>
        <begin position="327"/>
        <end position="355"/>
    </location>
</feature>
<feature type="non-terminal residue" evidence="3">
    <location>
        <position position="598"/>
    </location>
</feature>
<evidence type="ECO:0000256" key="1">
    <source>
        <dbReference type="SAM" id="MobiDB-lite"/>
    </source>
</evidence>
<comment type="caution">
    <text evidence="3">The sequence shown here is derived from an EMBL/GenBank/DDBJ whole genome shotgun (WGS) entry which is preliminary data.</text>
</comment>
<keyword evidence="2" id="KW-1133">Transmembrane helix</keyword>
<accession>A0A8J4CE89</accession>
<dbReference type="AlphaFoldDB" id="A0A8J4CE89"/>
<dbReference type="PRINTS" id="PR01217">
    <property type="entry name" value="PRICHEXTENSN"/>
</dbReference>
<feature type="compositionally biased region" description="Low complexity" evidence="1">
    <location>
        <begin position="532"/>
        <end position="547"/>
    </location>
</feature>
<evidence type="ECO:0000313" key="3">
    <source>
        <dbReference type="EMBL" id="GIL79983.1"/>
    </source>
</evidence>
<name>A0A8J4CE89_9CHLO</name>
<dbReference type="OrthoDB" id="10654702at2759"/>
<dbReference type="Proteomes" id="UP000747110">
    <property type="component" value="Unassembled WGS sequence"/>
</dbReference>
<keyword evidence="2" id="KW-0472">Membrane</keyword>
<keyword evidence="2" id="KW-0812">Transmembrane</keyword>
<feature type="region of interest" description="Disordered" evidence="1">
    <location>
        <begin position="483"/>
        <end position="547"/>
    </location>
</feature>
<feature type="transmembrane region" description="Helical" evidence="2">
    <location>
        <begin position="371"/>
        <end position="396"/>
    </location>
</feature>
<reference evidence="3" key="1">
    <citation type="journal article" date="2021" name="Proc. Natl. Acad. Sci. U.S.A.">
        <title>Three genomes in the algal genus Volvox reveal the fate of a haploid sex-determining region after a transition to homothallism.</title>
        <authorList>
            <person name="Yamamoto K."/>
            <person name="Hamaji T."/>
            <person name="Kawai-Toyooka H."/>
            <person name="Matsuzaki R."/>
            <person name="Takahashi F."/>
            <person name="Nishimura Y."/>
            <person name="Kawachi M."/>
            <person name="Noguchi H."/>
            <person name="Minakuchi Y."/>
            <person name="Umen J.G."/>
            <person name="Toyoda A."/>
            <person name="Nozaki H."/>
        </authorList>
    </citation>
    <scope>NUCLEOTIDE SEQUENCE</scope>
    <source>
        <strain evidence="3">NIES-3786</strain>
    </source>
</reference>
<feature type="compositionally biased region" description="Low complexity" evidence="1">
    <location>
        <begin position="485"/>
        <end position="503"/>
    </location>
</feature>
<gene>
    <name evidence="3" type="ORF">Vretifemale_9209</name>
</gene>